<keyword evidence="1" id="KW-1133">Transmembrane helix</keyword>
<reference evidence="3" key="3">
    <citation type="submission" date="2018-08" db="UniProtKB">
        <authorList>
            <consortium name="EnsemblPlants"/>
        </authorList>
    </citation>
    <scope>IDENTIFICATION</scope>
    <source>
        <strain evidence="3">cv. Bd21</strain>
    </source>
</reference>
<gene>
    <name evidence="2" type="ORF">BRADI_3g09782v3</name>
</gene>
<organism evidence="2">
    <name type="scientific">Brachypodium distachyon</name>
    <name type="common">Purple false brome</name>
    <name type="synonym">Trachynia distachya</name>
    <dbReference type="NCBI Taxonomy" id="15368"/>
    <lineage>
        <taxon>Eukaryota</taxon>
        <taxon>Viridiplantae</taxon>
        <taxon>Streptophyta</taxon>
        <taxon>Embryophyta</taxon>
        <taxon>Tracheophyta</taxon>
        <taxon>Spermatophyta</taxon>
        <taxon>Magnoliopsida</taxon>
        <taxon>Liliopsida</taxon>
        <taxon>Poales</taxon>
        <taxon>Poaceae</taxon>
        <taxon>BOP clade</taxon>
        <taxon>Pooideae</taxon>
        <taxon>Stipodae</taxon>
        <taxon>Brachypodieae</taxon>
        <taxon>Brachypodium</taxon>
    </lineage>
</organism>
<evidence type="ECO:0000313" key="3">
    <source>
        <dbReference type="EnsemblPlants" id="PNT66300"/>
    </source>
</evidence>
<dbReference type="EnsemblPlants" id="PNT66300">
    <property type="protein sequence ID" value="PNT66300"/>
    <property type="gene ID" value="BRADI_3g09782v3"/>
</dbReference>
<dbReference type="EMBL" id="CM000882">
    <property type="protein sequence ID" value="PNT66300.1"/>
    <property type="molecule type" value="Genomic_DNA"/>
</dbReference>
<reference evidence="2" key="2">
    <citation type="submission" date="2017-06" db="EMBL/GenBank/DDBJ databases">
        <title>WGS assembly of Brachypodium distachyon.</title>
        <authorList>
            <consortium name="The International Brachypodium Initiative"/>
            <person name="Lucas S."/>
            <person name="Harmon-Smith M."/>
            <person name="Lail K."/>
            <person name="Tice H."/>
            <person name="Grimwood J."/>
            <person name="Bruce D."/>
            <person name="Barry K."/>
            <person name="Shu S."/>
            <person name="Lindquist E."/>
            <person name="Wang M."/>
            <person name="Pitluck S."/>
            <person name="Vogel J.P."/>
            <person name="Garvin D.F."/>
            <person name="Mockler T.C."/>
            <person name="Schmutz J."/>
            <person name="Rokhsar D."/>
            <person name="Bevan M.W."/>
        </authorList>
    </citation>
    <scope>NUCLEOTIDE SEQUENCE</scope>
    <source>
        <strain evidence="2">Bd21</strain>
    </source>
</reference>
<proteinExistence type="predicted"/>
<evidence type="ECO:0000313" key="4">
    <source>
        <dbReference type="Proteomes" id="UP000008810"/>
    </source>
</evidence>
<sequence length="112" mass="13071">MVVRIYALIFVLLCAANSPYIVDLWNLFLVLIGWLIDSWMSMDQLESIRQIFVRFNSEYYWTSLHVSDDNEVIIPILFLSSLPCKIYAVLQASLVFKERYNACDRVLNLICA</sequence>
<keyword evidence="4" id="KW-1185">Reference proteome</keyword>
<dbReference type="AlphaFoldDB" id="A0A2K2CW95"/>
<protein>
    <submittedName>
        <fullName evidence="2 3">Uncharacterized protein</fullName>
    </submittedName>
</protein>
<feature type="transmembrane region" description="Helical" evidence="1">
    <location>
        <begin position="7"/>
        <end position="36"/>
    </location>
</feature>
<dbReference type="InParanoid" id="A0A2K2CW95"/>
<reference evidence="2 3" key="1">
    <citation type="journal article" date="2010" name="Nature">
        <title>Genome sequencing and analysis of the model grass Brachypodium distachyon.</title>
        <authorList>
            <consortium name="International Brachypodium Initiative"/>
        </authorList>
    </citation>
    <scope>NUCLEOTIDE SEQUENCE [LARGE SCALE GENOMIC DNA]</scope>
    <source>
        <strain evidence="2 3">Bd21</strain>
    </source>
</reference>
<evidence type="ECO:0000313" key="2">
    <source>
        <dbReference type="EMBL" id="PNT66300.1"/>
    </source>
</evidence>
<dbReference type="Gramene" id="PNT66300">
    <property type="protein sequence ID" value="PNT66300"/>
    <property type="gene ID" value="BRADI_3g09782v3"/>
</dbReference>
<name>A0A2K2CW95_BRADI</name>
<accession>A0A2K2CW95</accession>
<evidence type="ECO:0000256" key="1">
    <source>
        <dbReference type="SAM" id="Phobius"/>
    </source>
</evidence>
<keyword evidence="1" id="KW-0472">Membrane</keyword>
<dbReference type="Proteomes" id="UP000008810">
    <property type="component" value="Chromosome 3"/>
</dbReference>
<keyword evidence="1" id="KW-0812">Transmembrane</keyword>
<feature type="transmembrane region" description="Helical" evidence="1">
    <location>
        <begin position="72"/>
        <end position="90"/>
    </location>
</feature>